<evidence type="ECO:0000313" key="2">
    <source>
        <dbReference type="Proteomes" id="UP000252519"/>
    </source>
</evidence>
<reference evidence="1 2" key="1">
    <citation type="submission" date="2014-10" db="EMBL/GenBank/DDBJ databases">
        <title>Draft genome of the hookworm Ancylostoma caninum.</title>
        <authorList>
            <person name="Mitreva M."/>
        </authorList>
    </citation>
    <scope>NUCLEOTIDE SEQUENCE [LARGE SCALE GENOMIC DNA]</scope>
    <source>
        <strain evidence="1 2">Baltimore</strain>
    </source>
</reference>
<evidence type="ECO:0000313" key="1">
    <source>
        <dbReference type="EMBL" id="RCN23928.1"/>
    </source>
</evidence>
<accession>A0A368EXB3</accession>
<dbReference type="EMBL" id="JOJR01024629">
    <property type="protein sequence ID" value="RCN23928.1"/>
    <property type="molecule type" value="Genomic_DNA"/>
</dbReference>
<gene>
    <name evidence="1" type="ORF">ANCCAN_30383</name>
</gene>
<dbReference type="Proteomes" id="UP000252519">
    <property type="component" value="Unassembled WGS sequence"/>
</dbReference>
<protein>
    <submittedName>
        <fullName evidence="1">Uncharacterized protein</fullName>
    </submittedName>
</protein>
<comment type="caution">
    <text evidence="1">The sequence shown here is derived from an EMBL/GenBank/DDBJ whole genome shotgun (WGS) entry which is preliminary data.</text>
</comment>
<proteinExistence type="predicted"/>
<sequence>MVLREGQRAMYLCFAGPGKIGLDRSGVCYKHIQFQARHMFIQIHAKTRSRVDGTGSDIGS</sequence>
<name>A0A368EXB3_ANCCA</name>
<organism evidence="1 2">
    <name type="scientific">Ancylostoma caninum</name>
    <name type="common">Dog hookworm</name>
    <dbReference type="NCBI Taxonomy" id="29170"/>
    <lineage>
        <taxon>Eukaryota</taxon>
        <taxon>Metazoa</taxon>
        <taxon>Ecdysozoa</taxon>
        <taxon>Nematoda</taxon>
        <taxon>Chromadorea</taxon>
        <taxon>Rhabditida</taxon>
        <taxon>Rhabditina</taxon>
        <taxon>Rhabditomorpha</taxon>
        <taxon>Strongyloidea</taxon>
        <taxon>Ancylostomatidae</taxon>
        <taxon>Ancylostomatinae</taxon>
        <taxon>Ancylostoma</taxon>
    </lineage>
</organism>
<keyword evidence="2" id="KW-1185">Reference proteome</keyword>
<dbReference type="AlphaFoldDB" id="A0A368EXB3"/>